<accession>A0A284RFD1</accession>
<dbReference type="PANTHER" id="PTHR24148:SF64">
    <property type="entry name" value="HETEROKARYON INCOMPATIBILITY DOMAIN-CONTAINING PROTEIN"/>
    <property type="match status" value="1"/>
</dbReference>
<keyword evidence="3" id="KW-1185">Reference proteome</keyword>
<gene>
    <name evidence="2" type="ORF">ARMOST_10803</name>
</gene>
<proteinExistence type="predicted"/>
<dbReference type="EMBL" id="FUEG01000008">
    <property type="protein sequence ID" value="SJL07453.1"/>
    <property type="molecule type" value="Genomic_DNA"/>
</dbReference>
<dbReference type="PANTHER" id="PTHR24148">
    <property type="entry name" value="ANKYRIN REPEAT DOMAIN-CONTAINING PROTEIN 39 HOMOLOG-RELATED"/>
    <property type="match status" value="1"/>
</dbReference>
<sequence>MSLLETESSIHVCPPRRVWDLYSNRVVPWWVARRQPWGISHAWMDDEDRKDTMTPINGREWPVPIPKDTSLDHIRIEMLNLGAEYAWLDVLCLRQKGGLREDLREEEWKVDVPTIGSVYGDAKKVVCYLSGLGRPLSSDADNLESDRCWFKRAWTLQEISRDPIIGGDTGDEQLRAKFKGQLLSLQDIPGGNVYDVLSEMQKRVSTHPVDKIAGMAYLMGSESIPAYYGKQSEEDAWIALIDVTANWCQPDLLFLHPKPGTKSWRPSWKQIMTEKLPLKGKPAWGSSWIKQLGMEKAKASSFNDGYVIESALVRGLSEGNPQGQERHGKLVEDNTGTRHTFKIVTHHQYPIPDGLYTLLGADSKDFRVLLHWVVGRRLPDRRLMKLSVFEMYEDTEFARLSLYFEHDLPKYNHITIQRVSILQVLQLSLYATFQDTTWDAEHMANTIRRFPSLN</sequence>
<dbReference type="InterPro" id="IPR052895">
    <property type="entry name" value="HetReg/Transcr_Mod"/>
</dbReference>
<name>A0A284RFD1_ARMOS</name>
<dbReference type="InterPro" id="IPR010730">
    <property type="entry name" value="HET"/>
</dbReference>
<dbReference type="Proteomes" id="UP000219338">
    <property type="component" value="Unassembled WGS sequence"/>
</dbReference>
<dbReference type="OrthoDB" id="5303367at2759"/>
<dbReference type="AlphaFoldDB" id="A0A284RFD1"/>
<evidence type="ECO:0000313" key="2">
    <source>
        <dbReference type="EMBL" id="SJL07453.1"/>
    </source>
</evidence>
<feature type="domain" description="Heterokaryon incompatibility" evidence="1">
    <location>
        <begin position="39"/>
        <end position="131"/>
    </location>
</feature>
<dbReference type="STRING" id="47428.A0A284RFD1"/>
<evidence type="ECO:0000313" key="3">
    <source>
        <dbReference type="Proteomes" id="UP000219338"/>
    </source>
</evidence>
<dbReference type="Pfam" id="PF06985">
    <property type="entry name" value="HET"/>
    <property type="match status" value="1"/>
</dbReference>
<protein>
    <recommendedName>
        <fullName evidence="1">Heterokaryon incompatibility domain-containing protein</fullName>
    </recommendedName>
</protein>
<reference evidence="3" key="1">
    <citation type="journal article" date="2017" name="Nat. Ecol. Evol.">
        <title>Genome expansion and lineage-specific genetic innovations in the forest pathogenic fungi Armillaria.</title>
        <authorList>
            <person name="Sipos G."/>
            <person name="Prasanna A.N."/>
            <person name="Walter M.C."/>
            <person name="O'Connor E."/>
            <person name="Balint B."/>
            <person name="Krizsan K."/>
            <person name="Kiss B."/>
            <person name="Hess J."/>
            <person name="Varga T."/>
            <person name="Slot J."/>
            <person name="Riley R."/>
            <person name="Boka B."/>
            <person name="Rigling D."/>
            <person name="Barry K."/>
            <person name="Lee J."/>
            <person name="Mihaltcheva S."/>
            <person name="LaButti K."/>
            <person name="Lipzen A."/>
            <person name="Waldron R."/>
            <person name="Moloney N.M."/>
            <person name="Sperisen C."/>
            <person name="Kredics L."/>
            <person name="Vagvoelgyi C."/>
            <person name="Patrignani A."/>
            <person name="Fitzpatrick D."/>
            <person name="Nagy I."/>
            <person name="Doyle S."/>
            <person name="Anderson J.B."/>
            <person name="Grigoriev I.V."/>
            <person name="Gueldener U."/>
            <person name="Muensterkoetter M."/>
            <person name="Nagy L.G."/>
        </authorList>
    </citation>
    <scope>NUCLEOTIDE SEQUENCE [LARGE SCALE GENOMIC DNA]</scope>
    <source>
        <strain evidence="3">C18/9</strain>
    </source>
</reference>
<evidence type="ECO:0000259" key="1">
    <source>
        <dbReference type="Pfam" id="PF06985"/>
    </source>
</evidence>
<organism evidence="2 3">
    <name type="scientific">Armillaria ostoyae</name>
    <name type="common">Armillaria root rot fungus</name>
    <dbReference type="NCBI Taxonomy" id="47428"/>
    <lineage>
        <taxon>Eukaryota</taxon>
        <taxon>Fungi</taxon>
        <taxon>Dikarya</taxon>
        <taxon>Basidiomycota</taxon>
        <taxon>Agaricomycotina</taxon>
        <taxon>Agaricomycetes</taxon>
        <taxon>Agaricomycetidae</taxon>
        <taxon>Agaricales</taxon>
        <taxon>Marasmiineae</taxon>
        <taxon>Physalacriaceae</taxon>
        <taxon>Armillaria</taxon>
    </lineage>
</organism>